<sequence length="107" mass="12255">MNIEDILSPINAPVVPIYYTGNEKTYVTYLEYNQQGAAFADDKEKQTAFSYQINIYAPYKADDLVNQVKGLLINAGLTRTFEAEEYSEQTNLYQKVIRFSYSTENEG</sequence>
<dbReference type="AlphaFoldDB" id="E6TVG3"/>
<dbReference type="RefSeq" id="WP_013489313.1">
    <property type="nucleotide sequence ID" value="NC_014829.1"/>
</dbReference>
<reference evidence="1" key="1">
    <citation type="submission" date="2010-12" db="EMBL/GenBank/DDBJ databases">
        <title>Complete sequence of Bacillus cellulosilyticus DSM 2522.</title>
        <authorList>
            <consortium name="US DOE Joint Genome Institute"/>
            <person name="Lucas S."/>
            <person name="Copeland A."/>
            <person name="Lapidus A."/>
            <person name="Cheng J.-F."/>
            <person name="Bruce D."/>
            <person name="Goodwin L."/>
            <person name="Pitluck S."/>
            <person name="Chertkov O."/>
            <person name="Detter J.C."/>
            <person name="Han C."/>
            <person name="Tapia R."/>
            <person name="Land M."/>
            <person name="Hauser L."/>
            <person name="Jeffries C."/>
            <person name="Kyrpides N."/>
            <person name="Ivanova N."/>
            <person name="Mikhailova N."/>
            <person name="Brumm P."/>
            <person name="Mead D."/>
            <person name="Woyke T."/>
        </authorList>
    </citation>
    <scope>NUCLEOTIDE SEQUENCE [LARGE SCALE GENOMIC DNA]</scope>
    <source>
        <strain evidence="1">DSM 2522</strain>
    </source>
</reference>
<evidence type="ECO:0000313" key="2">
    <source>
        <dbReference type="Proteomes" id="UP000001401"/>
    </source>
</evidence>
<name>E6TVG3_EVAC2</name>
<protein>
    <submittedName>
        <fullName evidence="1">Uncharacterized protein</fullName>
    </submittedName>
</protein>
<dbReference type="eggNOG" id="ENOG5031FPR">
    <property type="taxonomic scope" value="Bacteria"/>
</dbReference>
<organism evidence="1 2">
    <name type="scientific">Evansella cellulosilytica (strain ATCC 21833 / DSM 2522 / FERM P-1141 / JCM 9156 / N-4)</name>
    <name type="common">Bacillus cellulosilyticus</name>
    <dbReference type="NCBI Taxonomy" id="649639"/>
    <lineage>
        <taxon>Bacteria</taxon>
        <taxon>Bacillati</taxon>
        <taxon>Bacillota</taxon>
        <taxon>Bacilli</taxon>
        <taxon>Bacillales</taxon>
        <taxon>Bacillaceae</taxon>
        <taxon>Evansella</taxon>
    </lineage>
</organism>
<evidence type="ECO:0000313" key="1">
    <source>
        <dbReference type="EMBL" id="ADU30980.1"/>
    </source>
</evidence>
<dbReference type="OrthoDB" id="2454603at2"/>
<keyword evidence="2" id="KW-1185">Reference proteome</keyword>
<dbReference type="Proteomes" id="UP000001401">
    <property type="component" value="Chromosome"/>
</dbReference>
<accession>E6TVG3</accession>
<dbReference type="EMBL" id="CP002394">
    <property type="protein sequence ID" value="ADU30980.1"/>
    <property type="molecule type" value="Genomic_DNA"/>
</dbReference>
<gene>
    <name evidence="1" type="ordered locus">Bcell_2725</name>
</gene>
<dbReference type="KEGG" id="bco:Bcell_2725"/>
<proteinExistence type="predicted"/>
<dbReference type="HOGENOM" id="CLU_164594_1_1_9"/>
<dbReference type="STRING" id="649639.Bcell_2725"/>